<evidence type="ECO:0000313" key="5">
    <source>
        <dbReference type="Proteomes" id="UP000322726"/>
    </source>
</evidence>
<dbReference type="PANTHER" id="PTHR33408:SF2">
    <property type="entry name" value="TRANSPOSASE DDE DOMAIN-CONTAINING PROTEIN"/>
    <property type="match status" value="1"/>
</dbReference>
<dbReference type="Pfam" id="PF13751">
    <property type="entry name" value="DDE_Tnp_1_6"/>
    <property type="match status" value="1"/>
</dbReference>
<dbReference type="InterPro" id="IPR008490">
    <property type="entry name" value="Transposase_InsH_N"/>
</dbReference>
<dbReference type="AlphaFoldDB" id="A0A5C2H8D5"/>
<dbReference type="InterPro" id="IPR047629">
    <property type="entry name" value="IS1182_transpos"/>
</dbReference>
<accession>A0A5C2H8D5</accession>
<dbReference type="NCBIfam" id="NF033551">
    <property type="entry name" value="transpos_IS1182"/>
    <property type="match status" value="1"/>
</dbReference>
<protein>
    <submittedName>
        <fullName evidence="3">Transposase, IS1182 family</fullName>
    </submittedName>
</protein>
<gene>
    <name evidence="3" type="ORF">APAC_2125</name>
    <name evidence="4" type="ORF">APAC_2503</name>
</gene>
<name>A0A5C2H8D5_9BACT</name>
<reference evidence="3 5" key="3">
    <citation type="submission" date="2019-09" db="EMBL/GenBank/DDBJ databases">
        <title>Taxonomic note: a critical rebuttal of the proposed division of the genus Arcobacter into six genera, emended descriptions of Arcobacter anaerophilus and the genus Arcobacter, and an assessment of genus-level boundaries for Epsilonproteobacteria using in silico genomic comparator tools.</title>
        <authorList>
            <person name="On S.L.W."/>
            <person name="Miller W.G."/>
            <person name="Biggs P."/>
            <person name="Cornelius A."/>
            <person name="Vandamme P."/>
        </authorList>
    </citation>
    <scope>NUCLEOTIDE SEQUENCE [LARGE SCALE GENOMIC DNA]</scope>
    <source>
        <strain evidence="3 5">LMG 26638</strain>
    </source>
</reference>
<reference evidence="5" key="1">
    <citation type="submission" date="2019-09" db="EMBL/GenBank/DDBJ databases">
        <title>Complete genome sequencing of four Arcobacter species reveals a diverse suite of mobile elements.</title>
        <authorList>
            <person name="On S.L.W."/>
            <person name="Miller W.G."/>
            <person name="Biggs P."/>
            <person name="Cornelius A."/>
            <person name="Vandamme P."/>
        </authorList>
    </citation>
    <scope>NUCLEOTIDE SEQUENCE [LARGE SCALE GENOMIC DNA]</scope>
    <source>
        <strain evidence="5">LMG 26638</strain>
    </source>
</reference>
<dbReference type="Proteomes" id="UP000322726">
    <property type="component" value="Chromosome"/>
</dbReference>
<dbReference type="RefSeq" id="WP_130234096.1">
    <property type="nucleotide sequence ID" value="NZ_BMEF01000067.1"/>
</dbReference>
<feature type="domain" description="Transposase DDE" evidence="2">
    <location>
        <begin position="345"/>
        <end position="468"/>
    </location>
</feature>
<feature type="domain" description="Transposase InsH N-terminal" evidence="1">
    <location>
        <begin position="19"/>
        <end position="112"/>
    </location>
</feature>
<dbReference type="EMBL" id="CP035928">
    <property type="protein sequence ID" value="QEP35197.1"/>
    <property type="molecule type" value="Genomic_DNA"/>
</dbReference>
<proteinExistence type="predicted"/>
<dbReference type="KEGG" id="apai:APAC_2503"/>
<evidence type="ECO:0000313" key="3">
    <source>
        <dbReference type="EMBL" id="QEP35197.1"/>
    </source>
</evidence>
<dbReference type="OrthoDB" id="5368695at2"/>
<organism evidence="3 5">
    <name type="scientific">Malaciobacter pacificus</name>
    <dbReference type="NCBI Taxonomy" id="1080223"/>
    <lineage>
        <taxon>Bacteria</taxon>
        <taxon>Pseudomonadati</taxon>
        <taxon>Campylobacterota</taxon>
        <taxon>Epsilonproteobacteria</taxon>
        <taxon>Campylobacterales</taxon>
        <taxon>Arcobacteraceae</taxon>
        <taxon>Malaciobacter</taxon>
    </lineage>
</organism>
<reference evidence="3 5" key="2">
    <citation type="submission" date="2019-09" db="EMBL/GenBank/DDBJ databases">
        <title>Complete genome sequencing of four Arcobacter species reveals a diverse suite of mobile elements.</title>
        <authorList>
            <person name="Miller W.G."/>
            <person name="Yee E."/>
            <person name="Bono J.L."/>
        </authorList>
    </citation>
    <scope>NUCLEOTIDE SEQUENCE [LARGE SCALE GENOMIC DNA]</scope>
    <source>
        <strain evidence="3 5">LMG 26638</strain>
    </source>
</reference>
<evidence type="ECO:0000259" key="1">
    <source>
        <dbReference type="Pfam" id="PF05598"/>
    </source>
</evidence>
<keyword evidence="5" id="KW-1185">Reference proteome</keyword>
<evidence type="ECO:0000313" key="4">
    <source>
        <dbReference type="EMBL" id="QEP35556.1"/>
    </source>
</evidence>
<dbReference type="KEGG" id="apai:APAC_2125"/>
<dbReference type="InterPro" id="IPR025668">
    <property type="entry name" value="Tnp_DDE_dom"/>
</dbReference>
<sequence>MPNYKEGLDRNQQLLFPPSLDEYVDENNPVRAIDSYVDSIDLASLGVFTNNGGLEGQPAYHPALLLKIYLYGYLNSIRSSRKLEREIKRNVEMMWLCEGLTPGYKTIANFRKDNPSVLKQLFRDFVILCRSVDLIDGEVVAIDGAFLRANASKNQLISEKMTLKDMESVDEKITEYLNSLEYSDSCENKETKPLVCKQHIDRLKKRKAKLNDDLNILKEHQVKQYCKSDPDATLMTKPAHHLVAYNSQIAVDGKYKFIVATDISSKGVDHDQLYPMATQAKEVIDNEQMKVAADAGYYNSKEIKRCSDEGIDVYIPEPDKQKKQKDKGKFPRDSFTYDEINDCYICPNEKVMKRKKTTFEQNGIKRFMYFGTGSVCKVCPIRSQCIPEKTPAKRLWRWEHEEVVTAHRAKMNTQEAKVMIQQRAELVEHPFGTIKQNLGWSHFLVRGKIKVAGENALIMLTYNFRRLLNLIGITLFKKLIKASKSGNIEDIKQEIAEYIAVLVFFKAFYHRKMSLYI</sequence>
<evidence type="ECO:0000259" key="2">
    <source>
        <dbReference type="Pfam" id="PF13751"/>
    </source>
</evidence>
<dbReference type="PANTHER" id="PTHR33408">
    <property type="entry name" value="TRANSPOSASE"/>
    <property type="match status" value="1"/>
</dbReference>
<dbReference type="EMBL" id="CP035928">
    <property type="protein sequence ID" value="QEP35556.1"/>
    <property type="molecule type" value="Genomic_DNA"/>
</dbReference>
<dbReference type="Pfam" id="PF05598">
    <property type="entry name" value="DUF772"/>
    <property type="match status" value="1"/>
</dbReference>